<keyword evidence="3" id="KW-0804">Transcription</keyword>
<dbReference type="PRINTS" id="PR00778">
    <property type="entry name" value="HTHARSR"/>
</dbReference>
<dbReference type="PANTHER" id="PTHR43132">
    <property type="entry name" value="ARSENICAL RESISTANCE OPERON REPRESSOR ARSR-RELATED"/>
    <property type="match status" value="1"/>
</dbReference>
<evidence type="ECO:0000313" key="7">
    <source>
        <dbReference type="Proteomes" id="UP000186406"/>
    </source>
</evidence>
<dbReference type="CDD" id="cd00090">
    <property type="entry name" value="HTH_ARSR"/>
    <property type="match status" value="1"/>
</dbReference>
<evidence type="ECO:0000259" key="5">
    <source>
        <dbReference type="PROSITE" id="PS50987"/>
    </source>
</evidence>
<dbReference type="NCBIfam" id="NF033788">
    <property type="entry name" value="HTH_metalloreg"/>
    <property type="match status" value="1"/>
</dbReference>
<dbReference type="Pfam" id="PF01022">
    <property type="entry name" value="HTH_5"/>
    <property type="match status" value="1"/>
</dbReference>
<dbReference type="InterPro" id="IPR011991">
    <property type="entry name" value="ArsR-like_HTH"/>
</dbReference>
<reference evidence="6 7" key="1">
    <citation type="submission" date="2016-12" db="EMBL/GenBank/DDBJ databases">
        <authorList>
            <person name="Song W.-J."/>
            <person name="Kurnit D.M."/>
        </authorList>
    </citation>
    <scope>NUCLEOTIDE SEQUENCE [LARGE SCALE GENOMIC DNA]</scope>
    <source>
        <strain evidence="6 7">DSM 19599</strain>
    </source>
</reference>
<protein>
    <submittedName>
        <fullName evidence="6">Transcriptional regulator, ArsR family</fullName>
    </submittedName>
</protein>
<keyword evidence="1" id="KW-0805">Transcription regulation</keyword>
<name>A0A1M7ZFG1_9HYPH</name>
<evidence type="ECO:0000256" key="1">
    <source>
        <dbReference type="ARBA" id="ARBA00023015"/>
    </source>
</evidence>
<keyword evidence="2" id="KW-0238">DNA-binding</keyword>
<dbReference type="SMART" id="SM00418">
    <property type="entry name" value="HTH_ARSR"/>
    <property type="match status" value="1"/>
</dbReference>
<dbReference type="InterPro" id="IPR001845">
    <property type="entry name" value="HTH_ArsR_DNA-bd_dom"/>
</dbReference>
<dbReference type="PROSITE" id="PS50987">
    <property type="entry name" value="HTH_ARSR_2"/>
    <property type="match status" value="1"/>
</dbReference>
<evidence type="ECO:0000313" key="6">
    <source>
        <dbReference type="EMBL" id="SHO63640.1"/>
    </source>
</evidence>
<keyword evidence="7" id="KW-1185">Reference proteome</keyword>
<dbReference type="AlphaFoldDB" id="A0A1M7ZFG1"/>
<dbReference type="EMBL" id="FRXO01000002">
    <property type="protein sequence ID" value="SHO63640.1"/>
    <property type="molecule type" value="Genomic_DNA"/>
</dbReference>
<feature type="region of interest" description="Disordered" evidence="4">
    <location>
        <begin position="103"/>
        <end position="124"/>
    </location>
</feature>
<evidence type="ECO:0000256" key="2">
    <source>
        <dbReference type="ARBA" id="ARBA00023125"/>
    </source>
</evidence>
<dbReference type="Gene3D" id="1.10.10.10">
    <property type="entry name" value="Winged helix-like DNA-binding domain superfamily/Winged helix DNA-binding domain"/>
    <property type="match status" value="1"/>
</dbReference>
<dbReference type="InterPro" id="IPR051011">
    <property type="entry name" value="Metal_resp_trans_reg"/>
</dbReference>
<accession>A0A1M7ZFG1</accession>
<sequence>MTKDAAAMSFAAEAASEFLKSLANRHRLLILCRLVEGECSVGQLADFLDLRDSTVSQHLALLRKDGLVRGRRDGQTIWYSVASEPARRVLEVLYDVYCAAPPVQDPTPEAGGAATPETASSGPA</sequence>
<evidence type="ECO:0000256" key="3">
    <source>
        <dbReference type="ARBA" id="ARBA00023163"/>
    </source>
</evidence>
<dbReference type="GO" id="GO:0003677">
    <property type="term" value="F:DNA binding"/>
    <property type="evidence" value="ECO:0007669"/>
    <property type="project" value="UniProtKB-KW"/>
</dbReference>
<evidence type="ECO:0000256" key="4">
    <source>
        <dbReference type="SAM" id="MobiDB-lite"/>
    </source>
</evidence>
<dbReference type="InterPro" id="IPR036390">
    <property type="entry name" value="WH_DNA-bd_sf"/>
</dbReference>
<organism evidence="6 7">
    <name type="scientific">Pseudoxanthobacter soli DSM 19599</name>
    <dbReference type="NCBI Taxonomy" id="1123029"/>
    <lineage>
        <taxon>Bacteria</taxon>
        <taxon>Pseudomonadati</taxon>
        <taxon>Pseudomonadota</taxon>
        <taxon>Alphaproteobacteria</taxon>
        <taxon>Hyphomicrobiales</taxon>
        <taxon>Segnochrobactraceae</taxon>
        <taxon>Pseudoxanthobacter</taxon>
    </lineage>
</organism>
<dbReference type="SUPFAM" id="SSF46785">
    <property type="entry name" value="Winged helix' DNA-binding domain"/>
    <property type="match status" value="1"/>
</dbReference>
<dbReference type="Proteomes" id="UP000186406">
    <property type="component" value="Unassembled WGS sequence"/>
</dbReference>
<dbReference type="InterPro" id="IPR036388">
    <property type="entry name" value="WH-like_DNA-bd_sf"/>
</dbReference>
<feature type="domain" description="HTH arsR-type" evidence="5">
    <location>
        <begin position="7"/>
        <end position="104"/>
    </location>
</feature>
<dbReference type="PANTHER" id="PTHR43132:SF2">
    <property type="entry name" value="ARSENICAL RESISTANCE OPERON REPRESSOR ARSR-RELATED"/>
    <property type="match status" value="1"/>
</dbReference>
<proteinExistence type="predicted"/>
<gene>
    <name evidence="6" type="ORF">SAMN02745172_01507</name>
</gene>
<dbReference type="GO" id="GO:0003700">
    <property type="term" value="F:DNA-binding transcription factor activity"/>
    <property type="evidence" value="ECO:0007669"/>
    <property type="project" value="InterPro"/>
</dbReference>